<evidence type="ECO:0000256" key="6">
    <source>
        <dbReference type="ARBA" id="ARBA00023136"/>
    </source>
</evidence>
<keyword evidence="12" id="KW-1185">Reference proteome</keyword>
<evidence type="ECO:0000256" key="5">
    <source>
        <dbReference type="ARBA" id="ARBA00022989"/>
    </source>
</evidence>
<comment type="subcellular location">
    <subcellularLocation>
        <location evidence="1">Golgi apparatus membrane</location>
        <topology evidence="1">Multi-pass membrane protein</topology>
    </subcellularLocation>
</comment>
<protein>
    <recommendedName>
        <fullName evidence="7">Adenosine 3'-phospho 5'-phosphosulfate transporter 2</fullName>
    </recommendedName>
    <alternativeName>
        <fullName evidence="8">PAPS transporter 2</fullName>
    </alternativeName>
    <alternativeName>
        <fullName evidence="9">Solute carrier family 35 member B3 homolog</fullName>
    </alternativeName>
</protein>
<dbReference type="EMBL" id="OU963863">
    <property type="protein sequence ID" value="CAH0384778.1"/>
    <property type="molecule type" value="Genomic_DNA"/>
</dbReference>
<evidence type="ECO:0000256" key="10">
    <source>
        <dbReference type="SAM" id="Phobius"/>
    </source>
</evidence>
<evidence type="ECO:0000256" key="8">
    <source>
        <dbReference type="ARBA" id="ARBA00041866"/>
    </source>
</evidence>
<feature type="transmembrane region" description="Helical" evidence="10">
    <location>
        <begin position="218"/>
        <end position="239"/>
    </location>
</feature>
<dbReference type="KEGG" id="btab:109043296"/>
<feature type="transmembrane region" description="Helical" evidence="10">
    <location>
        <begin position="38"/>
        <end position="56"/>
    </location>
</feature>
<dbReference type="GO" id="GO:0046964">
    <property type="term" value="F:3'-phosphoadenosine 5'-phosphosulfate transmembrane transporter activity"/>
    <property type="evidence" value="ECO:0007669"/>
    <property type="project" value="TreeGrafter"/>
</dbReference>
<feature type="transmembrane region" description="Helical" evidence="10">
    <location>
        <begin position="99"/>
        <end position="123"/>
    </location>
</feature>
<dbReference type="InterPro" id="IPR013657">
    <property type="entry name" value="SCL35B1-4/HUT1"/>
</dbReference>
<sequence>MDPQHVRIPMHENVSMGKQPTVNVLCLDVTRCSKTLQFLLCTLGVFVLYLLYGYLQEFIFQIEGFKPFGWYLTLIQFGLYTIFGWIECTLSNTVRRVPFSVYALLAFLTLGTMGFSNSSLGYLNYPTQVIFKCCKLVPVMLGGILIQRKVFSKVDSAAACCMCIGLIAFILADSKVSPVFSLIGVFMISFALLCDAAIGNVQEKAIKQYGATNAEIVYYSYSIGFIYLFFIMLISGNLHSGFAFCREKPSVYFYAFLFSISGYLGIQIVLTLVRTCDALTAVTVTTCRKAVTIALSFILFDKPFTIRYLWSSLLILLGIYLNICSKNPALMKSLIDLRNSVPLWRELPLTTRKRKITLLSNV</sequence>
<feature type="transmembrane region" description="Helical" evidence="10">
    <location>
        <begin position="279"/>
        <end position="300"/>
    </location>
</feature>
<evidence type="ECO:0000313" key="12">
    <source>
        <dbReference type="Proteomes" id="UP001152759"/>
    </source>
</evidence>
<feature type="transmembrane region" description="Helical" evidence="10">
    <location>
        <begin position="251"/>
        <end position="272"/>
    </location>
</feature>
<evidence type="ECO:0000256" key="9">
    <source>
        <dbReference type="ARBA" id="ARBA00042729"/>
    </source>
</evidence>
<accession>A0A9P0EYR6</accession>
<evidence type="ECO:0000256" key="1">
    <source>
        <dbReference type="ARBA" id="ARBA00004653"/>
    </source>
</evidence>
<feature type="transmembrane region" description="Helical" evidence="10">
    <location>
        <begin position="154"/>
        <end position="172"/>
    </location>
</feature>
<reference evidence="11" key="1">
    <citation type="submission" date="2021-12" db="EMBL/GenBank/DDBJ databases">
        <authorList>
            <person name="King R."/>
        </authorList>
    </citation>
    <scope>NUCLEOTIDE SEQUENCE</scope>
</reference>
<dbReference type="PANTHER" id="PTHR10778:SF8">
    <property type="entry name" value="ADENOSINE 3'-PHOSPHO 5'-PHOSPHOSULFATE TRANSPORTER 2"/>
    <property type="match status" value="1"/>
</dbReference>
<feature type="transmembrane region" description="Helical" evidence="10">
    <location>
        <begin position="68"/>
        <end position="87"/>
    </location>
</feature>
<name>A0A9P0EYR6_BEMTA</name>
<dbReference type="Proteomes" id="UP001152759">
    <property type="component" value="Chromosome 2"/>
</dbReference>
<dbReference type="GO" id="GO:0000139">
    <property type="term" value="C:Golgi membrane"/>
    <property type="evidence" value="ECO:0007669"/>
    <property type="project" value="UniProtKB-SubCell"/>
</dbReference>
<dbReference type="GO" id="GO:0005789">
    <property type="term" value="C:endoplasmic reticulum membrane"/>
    <property type="evidence" value="ECO:0007669"/>
    <property type="project" value="TreeGrafter"/>
</dbReference>
<feature type="transmembrane region" description="Helical" evidence="10">
    <location>
        <begin position="306"/>
        <end position="323"/>
    </location>
</feature>
<evidence type="ECO:0000256" key="2">
    <source>
        <dbReference type="ARBA" id="ARBA00010694"/>
    </source>
</evidence>
<organism evidence="11 12">
    <name type="scientific">Bemisia tabaci</name>
    <name type="common">Sweetpotato whitefly</name>
    <name type="synonym">Aleurodes tabaci</name>
    <dbReference type="NCBI Taxonomy" id="7038"/>
    <lineage>
        <taxon>Eukaryota</taxon>
        <taxon>Metazoa</taxon>
        <taxon>Ecdysozoa</taxon>
        <taxon>Arthropoda</taxon>
        <taxon>Hexapoda</taxon>
        <taxon>Insecta</taxon>
        <taxon>Pterygota</taxon>
        <taxon>Neoptera</taxon>
        <taxon>Paraneoptera</taxon>
        <taxon>Hemiptera</taxon>
        <taxon>Sternorrhyncha</taxon>
        <taxon>Aleyrodoidea</taxon>
        <taxon>Aleyrodidae</taxon>
        <taxon>Aleyrodinae</taxon>
        <taxon>Bemisia</taxon>
    </lineage>
</organism>
<evidence type="ECO:0000256" key="3">
    <source>
        <dbReference type="ARBA" id="ARBA00022448"/>
    </source>
</evidence>
<feature type="transmembrane region" description="Helical" evidence="10">
    <location>
        <begin position="178"/>
        <end position="198"/>
    </location>
</feature>
<proteinExistence type="inferred from homology"/>
<evidence type="ECO:0000256" key="7">
    <source>
        <dbReference type="ARBA" id="ARBA00039669"/>
    </source>
</evidence>
<evidence type="ECO:0000313" key="11">
    <source>
        <dbReference type="EMBL" id="CAH0384778.1"/>
    </source>
</evidence>
<dbReference type="Pfam" id="PF08449">
    <property type="entry name" value="UAA"/>
    <property type="match status" value="1"/>
</dbReference>
<dbReference type="AlphaFoldDB" id="A0A9P0EYR6"/>
<gene>
    <name evidence="11" type="ORF">BEMITA_LOCUS4072</name>
</gene>
<evidence type="ECO:0000256" key="4">
    <source>
        <dbReference type="ARBA" id="ARBA00022692"/>
    </source>
</evidence>
<keyword evidence="3" id="KW-0813">Transport</keyword>
<keyword evidence="6 10" id="KW-0472">Membrane</keyword>
<keyword evidence="4 10" id="KW-0812">Transmembrane</keyword>
<keyword evidence="5 10" id="KW-1133">Transmembrane helix</keyword>
<dbReference type="PANTHER" id="PTHR10778">
    <property type="entry name" value="SOLUTE CARRIER FAMILY 35 MEMBER B"/>
    <property type="match status" value="1"/>
</dbReference>
<comment type="similarity">
    <text evidence="2">Belongs to the nucleotide-sugar transporter family. SLC35B subfamily.</text>
</comment>